<sequence>MAPSIPRYIDTVIIGNGPAALILSYILHGNIPYYAGGHPDPLLDAKLSRSRTLLDVTPDLYDHFSSSLRYSTQALPINTLLDTLLRPNADTELNPPSCVCWKYEPQKAVPHIVLGNTAAPGGQWQENAVSASWDIGTLSYAEMLSLPGLTFADHWERAHGQPMPDFVRPSRREVADYLSAYPTAVGISDSIFNSQQVSGISRTRDGFMIASHNMRCKHLVLGSGTFSMNIAPQPPLAELANLRTKSEPLLVVGSGFSAADAIISASETRQIIHIFKWAPDTRPSPLRGCHHQAYPEYAGIYKKMKLACKQSPTNTSKQRPMMRRKSKSSLGNRDWSTTYEGYPNGSIKSVNVQENTATIQIQCANGTISDRTIGELRYVVGRRGSLAYLQPSLLKEVVGEATSPVNPVVSTRTLRQKVEKNFQVAPGVFIIGSLAGDTLIRHAFGSCVHTAANLIREHSIVSERRHSIQNPATQKHARERSTRSLGKNVSPHGIPSSNCSDQNSLAESSDSDGGGGVVLEDHRDLHIDRRTLPRAKSRATSPTRQGSRRCSSW</sequence>
<dbReference type="RefSeq" id="XP_033599418.1">
    <property type="nucleotide sequence ID" value="XM_033744194.1"/>
</dbReference>
<dbReference type="InterPro" id="IPR029731">
    <property type="entry name" value="OSGIN1/2"/>
</dbReference>
<dbReference type="Gene3D" id="3.50.50.60">
    <property type="entry name" value="FAD/NAD(P)-binding domain"/>
    <property type="match status" value="1"/>
</dbReference>
<gene>
    <name evidence="2" type="ORF">EJ05DRAFT_477185</name>
</gene>
<evidence type="ECO:0000313" key="3">
    <source>
        <dbReference type="Proteomes" id="UP000799437"/>
    </source>
</evidence>
<dbReference type="PANTHER" id="PTHR15192:SF8">
    <property type="entry name" value="FAD_NAD(P)-BINDING DOMAIN-CONTAINING PROTEIN"/>
    <property type="match status" value="1"/>
</dbReference>
<protein>
    <recommendedName>
        <fullName evidence="4">FAD/NAD(P)-binding domain-containing protein</fullName>
    </recommendedName>
</protein>
<name>A0A6A6W5Z6_9PEZI</name>
<reference evidence="2" key="1">
    <citation type="journal article" date="2020" name="Stud. Mycol.">
        <title>101 Dothideomycetes genomes: a test case for predicting lifestyles and emergence of pathogens.</title>
        <authorList>
            <person name="Haridas S."/>
            <person name="Albert R."/>
            <person name="Binder M."/>
            <person name="Bloem J."/>
            <person name="Labutti K."/>
            <person name="Salamov A."/>
            <person name="Andreopoulos B."/>
            <person name="Baker S."/>
            <person name="Barry K."/>
            <person name="Bills G."/>
            <person name="Bluhm B."/>
            <person name="Cannon C."/>
            <person name="Castanera R."/>
            <person name="Culley D."/>
            <person name="Daum C."/>
            <person name="Ezra D."/>
            <person name="Gonzalez J."/>
            <person name="Henrissat B."/>
            <person name="Kuo A."/>
            <person name="Liang C."/>
            <person name="Lipzen A."/>
            <person name="Lutzoni F."/>
            <person name="Magnuson J."/>
            <person name="Mondo S."/>
            <person name="Nolan M."/>
            <person name="Ohm R."/>
            <person name="Pangilinan J."/>
            <person name="Park H.-J."/>
            <person name="Ramirez L."/>
            <person name="Alfaro M."/>
            <person name="Sun H."/>
            <person name="Tritt A."/>
            <person name="Yoshinaga Y."/>
            <person name="Zwiers L.-H."/>
            <person name="Turgeon B."/>
            <person name="Goodwin S."/>
            <person name="Spatafora J."/>
            <person name="Crous P."/>
            <person name="Grigoriev I."/>
        </authorList>
    </citation>
    <scope>NUCLEOTIDE SEQUENCE</scope>
    <source>
        <strain evidence="2">CBS 121739</strain>
    </source>
</reference>
<dbReference type="EMBL" id="ML996574">
    <property type="protein sequence ID" value="KAF2756967.1"/>
    <property type="molecule type" value="Genomic_DNA"/>
</dbReference>
<dbReference type="GeneID" id="54485248"/>
<feature type="region of interest" description="Disordered" evidence="1">
    <location>
        <begin position="464"/>
        <end position="553"/>
    </location>
</feature>
<dbReference type="AlphaFoldDB" id="A0A6A6W5Z6"/>
<evidence type="ECO:0000256" key="1">
    <source>
        <dbReference type="SAM" id="MobiDB-lite"/>
    </source>
</evidence>
<proteinExistence type="predicted"/>
<dbReference type="InterPro" id="IPR036188">
    <property type="entry name" value="FAD/NAD-bd_sf"/>
</dbReference>
<feature type="compositionally biased region" description="Basic and acidic residues" evidence="1">
    <location>
        <begin position="519"/>
        <end position="531"/>
    </location>
</feature>
<organism evidence="2 3">
    <name type="scientific">Pseudovirgaria hyperparasitica</name>
    <dbReference type="NCBI Taxonomy" id="470096"/>
    <lineage>
        <taxon>Eukaryota</taxon>
        <taxon>Fungi</taxon>
        <taxon>Dikarya</taxon>
        <taxon>Ascomycota</taxon>
        <taxon>Pezizomycotina</taxon>
        <taxon>Dothideomycetes</taxon>
        <taxon>Dothideomycetes incertae sedis</taxon>
        <taxon>Acrospermales</taxon>
        <taxon>Acrospermaceae</taxon>
        <taxon>Pseudovirgaria</taxon>
    </lineage>
</organism>
<dbReference type="SUPFAM" id="SSF51905">
    <property type="entry name" value="FAD/NAD(P)-binding domain"/>
    <property type="match status" value="1"/>
</dbReference>
<dbReference type="PANTHER" id="PTHR15192">
    <property type="entry name" value="PROTEIN CBG05349"/>
    <property type="match status" value="1"/>
</dbReference>
<keyword evidence="3" id="KW-1185">Reference proteome</keyword>
<evidence type="ECO:0008006" key="4">
    <source>
        <dbReference type="Google" id="ProtNLM"/>
    </source>
</evidence>
<feature type="compositionally biased region" description="Polar residues" evidence="1">
    <location>
        <begin position="495"/>
        <end position="507"/>
    </location>
</feature>
<dbReference type="OrthoDB" id="412005at2759"/>
<dbReference type="Proteomes" id="UP000799437">
    <property type="component" value="Unassembled WGS sequence"/>
</dbReference>
<feature type="compositionally biased region" description="Polar residues" evidence="1">
    <location>
        <begin position="538"/>
        <end position="553"/>
    </location>
</feature>
<feature type="region of interest" description="Disordered" evidence="1">
    <location>
        <begin position="311"/>
        <end position="335"/>
    </location>
</feature>
<evidence type="ECO:0000313" key="2">
    <source>
        <dbReference type="EMBL" id="KAF2756967.1"/>
    </source>
</evidence>
<accession>A0A6A6W5Z6</accession>